<evidence type="ECO:0000256" key="7">
    <source>
        <dbReference type="ARBA" id="ARBA00022833"/>
    </source>
</evidence>
<organism evidence="17 18">
    <name type="scientific">Cytophaga hutchinsonii (strain ATCC 33406 / DSM 1761 / CIP 103989 / NBRC 15051 / NCIMB 9469 / D465)</name>
    <dbReference type="NCBI Taxonomy" id="269798"/>
    <lineage>
        <taxon>Bacteria</taxon>
        <taxon>Pseudomonadati</taxon>
        <taxon>Bacteroidota</taxon>
        <taxon>Cytophagia</taxon>
        <taxon>Cytophagales</taxon>
        <taxon>Cytophagaceae</taxon>
        <taxon>Cytophaga</taxon>
    </lineage>
</organism>
<comment type="cofactor">
    <cofactor evidence="12 13">
        <name>Zn(2+)</name>
        <dbReference type="ChEBI" id="CHEBI:29105"/>
    </cofactor>
    <text evidence="12 13">Binds 1 zinc ion per subunit.</text>
</comment>
<feature type="binding site" evidence="12">
    <location>
        <position position="361"/>
    </location>
    <ligand>
        <name>Zn(2+)</name>
        <dbReference type="ChEBI" id="CHEBI:29105"/>
        <note>catalytic</note>
    </ligand>
</feature>
<feature type="transmembrane region" description="Helical" evidence="14">
    <location>
        <begin position="110"/>
        <end position="134"/>
    </location>
</feature>
<dbReference type="InterPro" id="IPR027057">
    <property type="entry name" value="CAXX_Prtase_1"/>
</dbReference>
<dbReference type="Proteomes" id="UP000001822">
    <property type="component" value="Chromosome"/>
</dbReference>
<evidence type="ECO:0000256" key="8">
    <source>
        <dbReference type="ARBA" id="ARBA00022989"/>
    </source>
</evidence>
<dbReference type="EMBL" id="CP000383">
    <property type="protein sequence ID" value="ABG58664.1"/>
    <property type="molecule type" value="Genomic_DNA"/>
</dbReference>
<dbReference type="InterPro" id="IPR032456">
    <property type="entry name" value="Peptidase_M48_N"/>
</dbReference>
<dbReference type="Pfam" id="PF01435">
    <property type="entry name" value="Peptidase_M48"/>
    <property type="match status" value="1"/>
</dbReference>
<keyword evidence="10 14" id="KW-0472">Membrane</keyword>
<dbReference type="Gene3D" id="3.30.2010.10">
    <property type="entry name" value="Metalloproteases ('zincins'), catalytic domain"/>
    <property type="match status" value="1"/>
</dbReference>
<keyword evidence="9 13" id="KW-0482">Metalloprotease</keyword>
<evidence type="ECO:0000256" key="9">
    <source>
        <dbReference type="ARBA" id="ARBA00023049"/>
    </source>
</evidence>
<dbReference type="GO" id="GO:0004222">
    <property type="term" value="F:metalloendopeptidase activity"/>
    <property type="evidence" value="ECO:0007669"/>
    <property type="project" value="InterPro"/>
</dbReference>
<dbReference type="AlphaFoldDB" id="A0A6N4SQU3"/>
<gene>
    <name evidence="17" type="ordered locus">CHU_1393</name>
</gene>
<keyword evidence="18" id="KW-1185">Reference proteome</keyword>
<feature type="domain" description="CAAX prenyl protease 1 N-terminal" evidence="16">
    <location>
        <begin position="26"/>
        <end position="210"/>
    </location>
</feature>
<evidence type="ECO:0000259" key="16">
    <source>
        <dbReference type="Pfam" id="PF16491"/>
    </source>
</evidence>
<dbReference type="OrthoDB" id="9781930at2"/>
<comment type="similarity">
    <text evidence="13">Belongs to the peptidase M48 family.</text>
</comment>
<feature type="transmembrane region" description="Helical" evidence="14">
    <location>
        <begin position="155"/>
        <end position="174"/>
    </location>
</feature>
<feature type="active site" evidence="11">
    <location>
        <position position="284"/>
    </location>
</feature>
<evidence type="ECO:0000256" key="5">
    <source>
        <dbReference type="ARBA" id="ARBA00022801"/>
    </source>
</evidence>
<dbReference type="GO" id="GO:0046872">
    <property type="term" value="F:metal ion binding"/>
    <property type="evidence" value="ECO:0007669"/>
    <property type="project" value="UniProtKB-KW"/>
</dbReference>
<feature type="active site" description="Proton donor" evidence="11">
    <location>
        <position position="365"/>
    </location>
</feature>
<evidence type="ECO:0000256" key="12">
    <source>
        <dbReference type="PIRSR" id="PIRSR627057-2"/>
    </source>
</evidence>
<sequence>MDAITIKYLIIGILIFDFLVERILDYLNIKNLSAALPSNVADVYDTAEYNRSQEYQKEKEKAEQFQSYFQFALYILLLTQGYLGGLYDYIQASVLQSSLSTYSFYASNLLFFGVLFIASDLISTPFSIYNTFVIEEKYGFNKSTVKLFIMDKIKGYLLAIILGGVIIALLLFLIQTLDTSFWWIFWLIISVLIVTLNMFYTSLLLPLFNKLTPLGDGELKTAIQAYCVKENFPVDNIYIMDGSKRSNKANAFFSGFGKKKKIVLFDTLVDQHSIPELIAILAHEAGHFKKKHIIQMMVLSVFQMGVYLFLLSLLIKNENVSVALGSTGNSIALNLIGFGLLFSPVSSITGILVNVLSRKNEYEADAFAASTSSAADLGIALKNLSKKNLSNLTPHPAYVFLHYSHPPVTQRLDAMGIK</sequence>
<proteinExistence type="inferred from homology"/>
<reference evidence="17 18" key="1">
    <citation type="journal article" date="2007" name="Appl. Environ. Microbiol.">
        <title>Genome sequence of the cellulolytic gliding bacterium Cytophaga hutchinsonii.</title>
        <authorList>
            <person name="Xie G."/>
            <person name="Bruce D.C."/>
            <person name="Challacombe J.F."/>
            <person name="Chertkov O."/>
            <person name="Detter J.C."/>
            <person name="Gilna P."/>
            <person name="Han C.S."/>
            <person name="Lucas S."/>
            <person name="Misra M."/>
            <person name="Myers G.L."/>
            <person name="Richardson P."/>
            <person name="Tapia R."/>
            <person name="Thayer N."/>
            <person name="Thompson L.S."/>
            <person name="Brettin T.S."/>
            <person name="Henrissat B."/>
            <person name="Wilson D.B."/>
            <person name="McBride M.J."/>
        </authorList>
    </citation>
    <scope>NUCLEOTIDE SEQUENCE [LARGE SCALE GENOMIC DNA]</scope>
    <source>
        <strain evidence="18">ATCC 33406 / DSM 1761 / CIP 103989 / NBRC 15051 / NCIMB 9469 / D465</strain>
    </source>
</reference>
<evidence type="ECO:0000256" key="10">
    <source>
        <dbReference type="ARBA" id="ARBA00023136"/>
    </source>
</evidence>
<dbReference type="PANTHER" id="PTHR10120">
    <property type="entry name" value="CAAX PRENYL PROTEASE 1"/>
    <property type="match status" value="1"/>
</dbReference>
<keyword evidence="4 12" id="KW-0479">Metal-binding</keyword>
<comment type="subcellular location">
    <subcellularLocation>
        <location evidence="1">Endoplasmic reticulum membrane</location>
        <topology evidence="1">Multi-pass membrane protein</topology>
    </subcellularLocation>
</comment>
<dbReference type="Pfam" id="PF16491">
    <property type="entry name" value="Peptidase_M48_N"/>
    <property type="match status" value="1"/>
</dbReference>
<keyword evidence="6" id="KW-0256">Endoplasmic reticulum</keyword>
<evidence type="ECO:0000256" key="3">
    <source>
        <dbReference type="ARBA" id="ARBA00022692"/>
    </source>
</evidence>
<feature type="domain" description="Peptidase M48" evidence="15">
    <location>
        <begin position="216"/>
        <end position="414"/>
    </location>
</feature>
<evidence type="ECO:0000256" key="4">
    <source>
        <dbReference type="ARBA" id="ARBA00022723"/>
    </source>
</evidence>
<feature type="transmembrane region" description="Helical" evidence="14">
    <location>
        <begin position="71"/>
        <end position="90"/>
    </location>
</feature>
<protein>
    <submittedName>
        <fullName evidence="17">Zn-dependent protease with chaperone function</fullName>
    </submittedName>
</protein>
<keyword evidence="5 13" id="KW-0378">Hydrolase</keyword>
<evidence type="ECO:0000256" key="2">
    <source>
        <dbReference type="ARBA" id="ARBA00022670"/>
    </source>
</evidence>
<evidence type="ECO:0000256" key="1">
    <source>
        <dbReference type="ARBA" id="ARBA00004477"/>
    </source>
</evidence>
<keyword evidence="3 14" id="KW-0812">Transmembrane</keyword>
<evidence type="ECO:0000259" key="15">
    <source>
        <dbReference type="Pfam" id="PF01435"/>
    </source>
</evidence>
<feature type="binding site" evidence="12">
    <location>
        <position position="287"/>
    </location>
    <ligand>
        <name>Zn(2+)</name>
        <dbReference type="ChEBI" id="CHEBI:29105"/>
        <note>catalytic</note>
    </ligand>
</feature>
<dbReference type="FunFam" id="3.30.2010.10:FF:000002">
    <property type="entry name" value="CAAX prenyl protease"/>
    <property type="match status" value="1"/>
</dbReference>
<accession>A0A6N4SQU3</accession>
<evidence type="ECO:0000256" key="11">
    <source>
        <dbReference type="PIRSR" id="PIRSR627057-1"/>
    </source>
</evidence>
<evidence type="ECO:0000313" key="18">
    <source>
        <dbReference type="Proteomes" id="UP000001822"/>
    </source>
</evidence>
<dbReference type="GO" id="GO:0071586">
    <property type="term" value="P:CAAX-box protein processing"/>
    <property type="evidence" value="ECO:0007669"/>
    <property type="project" value="InterPro"/>
</dbReference>
<feature type="binding site" evidence="12">
    <location>
        <position position="283"/>
    </location>
    <ligand>
        <name>Zn(2+)</name>
        <dbReference type="ChEBI" id="CHEBI:29105"/>
        <note>catalytic</note>
    </ligand>
</feature>
<keyword evidence="8 14" id="KW-1133">Transmembrane helix</keyword>
<feature type="transmembrane region" description="Helical" evidence="14">
    <location>
        <begin position="296"/>
        <end position="315"/>
    </location>
</feature>
<dbReference type="CDD" id="cd07343">
    <property type="entry name" value="M48A_Zmpste24p_like"/>
    <property type="match status" value="1"/>
</dbReference>
<dbReference type="RefSeq" id="WP_011584779.1">
    <property type="nucleotide sequence ID" value="NC_008255.1"/>
</dbReference>
<keyword evidence="7 12" id="KW-0862">Zinc</keyword>
<feature type="transmembrane region" description="Helical" evidence="14">
    <location>
        <begin position="335"/>
        <end position="356"/>
    </location>
</feature>
<evidence type="ECO:0000256" key="6">
    <source>
        <dbReference type="ARBA" id="ARBA00022824"/>
    </source>
</evidence>
<evidence type="ECO:0000256" key="14">
    <source>
        <dbReference type="SAM" id="Phobius"/>
    </source>
</evidence>
<name>A0A6N4SQU3_CYTH3</name>
<dbReference type="KEGG" id="chu:CHU_1393"/>
<keyword evidence="2 13" id="KW-0645">Protease</keyword>
<dbReference type="InterPro" id="IPR001915">
    <property type="entry name" value="Peptidase_M48"/>
</dbReference>
<evidence type="ECO:0000313" key="17">
    <source>
        <dbReference type="EMBL" id="ABG58664.1"/>
    </source>
</evidence>
<evidence type="ECO:0000256" key="13">
    <source>
        <dbReference type="RuleBase" id="RU003983"/>
    </source>
</evidence>
<feature type="transmembrane region" description="Helical" evidence="14">
    <location>
        <begin position="180"/>
        <end position="200"/>
    </location>
</feature>